<feature type="chain" id="PRO_5040469388" evidence="1">
    <location>
        <begin position="21"/>
        <end position="73"/>
    </location>
</feature>
<keyword evidence="3" id="KW-1185">Reference proteome</keyword>
<feature type="signal peptide" evidence="1">
    <location>
        <begin position="1"/>
        <end position="20"/>
    </location>
</feature>
<gene>
    <name evidence="2" type="ORF">HYFRA_00001338</name>
</gene>
<accession>A0A9N9L388</accession>
<sequence length="73" mass="7693">MAFTLFNLVTSDILYWLTIAVKISGSLSPPISAGTVSTTNTYPGERTGTFDLASKASSMIAVETGKETFALIS</sequence>
<comment type="caution">
    <text evidence="2">The sequence shown here is derived from an EMBL/GenBank/DDBJ whole genome shotgun (WGS) entry which is preliminary data.</text>
</comment>
<evidence type="ECO:0000313" key="3">
    <source>
        <dbReference type="Proteomes" id="UP000696280"/>
    </source>
</evidence>
<reference evidence="2" key="1">
    <citation type="submission" date="2021-07" db="EMBL/GenBank/DDBJ databases">
        <authorList>
            <person name="Durling M."/>
        </authorList>
    </citation>
    <scope>NUCLEOTIDE SEQUENCE</scope>
</reference>
<organism evidence="2 3">
    <name type="scientific">Hymenoscyphus fraxineus</name>
    <dbReference type="NCBI Taxonomy" id="746836"/>
    <lineage>
        <taxon>Eukaryota</taxon>
        <taxon>Fungi</taxon>
        <taxon>Dikarya</taxon>
        <taxon>Ascomycota</taxon>
        <taxon>Pezizomycotina</taxon>
        <taxon>Leotiomycetes</taxon>
        <taxon>Helotiales</taxon>
        <taxon>Helotiaceae</taxon>
        <taxon>Hymenoscyphus</taxon>
    </lineage>
</organism>
<keyword evidence="1" id="KW-0732">Signal</keyword>
<evidence type="ECO:0000313" key="2">
    <source>
        <dbReference type="EMBL" id="CAG8959440.1"/>
    </source>
</evidence>
<evidence type="ECO:0000256" key="1">
    <source>
        <dbReference type="SAM" id="SignalP"/>
    </source>
</evidence>
<proteinExistence type="predicted"/>
<dbReference type="AlphaFoldDB" id="A0A9N9L388"/>
<dbReference type="EMBL" id="CAJVRL010000092">
    <property type="protein sequence ID" value="CAG8959440.1"/>
    <property type="molecule type" value="Genomic_DNA"/>
</dbReference>
<protein>
    <submittedName>
        <fullName evidence="2">Uncharacterized protein</fullName>
    </submittedName>
</protein>
<dbReference type="Proteomes" id="UP000696280">
    <property type="component" value="Unassembled WGS sequence"/>
</dbReference>
<name>A0A9N9L388_9HELO</name>